<organism evidence="9 10">
    <name type="scientific">Ideonella dechloratans</name>
    <dbReference type="NCBI Taxonomy" id="36863"/>
    <lineage>
        <taxon>Bacteria</taxon>
        <taxon>Pseudomonadati</taxon>
        <taxon>Pseudomonadota</taxon>
        <taxon>Betaproteobacteria</taxon>
        <taxon>Burkholderiales</taxon>
        <taxon>Sphaerotilaceae</taxon>
        <taxon>Ideonella</taxon>
    </lineage>
</organism>
<name>A0A643F6Q4_IDEDE</name>
<evidence type="ECO:0000256" key="8">
    <source>
        <dbReference type="ARBA" id="ARBA00037937"/>
    </source>
</evidence>
<dbReference type="InterPro" id="IPR022781">
    <property type="entry name" value="Flagellar_biosynth_FliO"/>
</dbReference>
<gene>
    <name evidence="9" type="ORF">F7Q92_20420</name>
</gene>
<proteinExistence type="inferred from homology"/>
<dbReference type="OrthoDB" id="8905632at2"/>
<keyword evidence="9" id="KW-0966">Cell projection</keyword>
<dbReference type="GO" id="GO:0005886">
    <property type="term" value="C:plasma membrane"/>
    <property type="evidence" value="ECO:0007669"/>
    <property type="project" value="UniProtKB-SubCell"/>
</dbReference>
<keyword evidence="10" id="KW-1185">Reference proteome</keyword>
<evidence type="ECO:0000256" key="1">
    <source>
        <dbReference type="ARBA" id="ARBA00004117"/>
    </source>
</evidence>
<sequence length="132" mass="13852">MNPMTSSLWPLLAFLLVVALIPLALWLMRRSGIAGTGQPGLMRTVSSLALSPSQKVVVVELGQGTGAKWLVLGVSAERITALHTLDTPLSLPTGELAQPQAVTVQQLIQRWRQPRQGGSGGVGGLGGQDGQH</sequence>
<evidence type="ECO:0000256" key="3">
    <source>
        <dbReference type="ARBA" id="ARBA00022475"/>
    </source>
</evidence>
<evidence type="ECO:0000313" key="9">
    <source>
        <dbReference type="EMBL" id="KAB0573859.1"/>
    </source>
</evidence>
<keyword evidence="7" id="KW-0975">Bacterial flagellum</keyword>
<dbReference type="PANTHER" id="PTHR38766:SF1">
    <property type="entry name" value="FLAGELLAR PROTEIN FLIO"/>
    <property type="match status" value="1"/>
</dbReference>
<evidence type="ECO:0000256" key="5">
    <source>
        <dbReference type="ARBA" id="ARBA00022989"/>
    </source>
</evidence>
<evidence type="ECO:0000256" key="4">
    <source>
        <dbReference type="ARBA" id="ARBA00022692"/>
    </source>
</evidence>
<dbReference type="EMBL" id="VZPB01000087">
    <property type="protein sequence ID" value="KAB0573859.1"/>
    <property type="molecule type" value="Genomic_DNA"/>
</dbReference>
<evidence type="ECO:0000256" key="6">
    <source>
        <dbReference type="ARBA" id="ARBA00023136"/>
    </source>
</evidence>
<keyword evidence="4" id="KW-0812">Transmembrane</keyword>
<comment type="similarity">
    <text evidence="8">Belongs to the FliO/MopB family.</text>
</comment>
<dbReference type="InterPro" id="IPR052205">
    <property type="entry name" value="FliO/MopB"/>
</dbReference>
<dbReference type="PANTHER" id="PTHR38766">
    <property type="entry name" value="FLAGELLAR PROTEIN FLIO"/>
    <property type="match status" value="1"/>
</dbReference>
<dbReference type="GO" id="GO:0044781">
    <property type="term" value="P:bacterial-type flagellum organization"/>
    <property type="evidence" value="ECO:0007669"/>
    <property type="project" value="InterPro"/>
</dbReference>
<dbReference type="Pfam" id="PF04347">
    <property type="entry name" value="FliO"/>
    <property type="match status" value="1"/>
</dbReference>
<dbReference type="Proteomes" id="UP000430120">
    <property type="component" value="Unassembled WGS sequence"/>
</dbReference>
<reference evidence="9 10" key="1">
    <citation type="submission" date="2019-09" db="EMBL/GenBank/DDBJ databases">
        <title>Draft genome sequences of 48 bacterial type strains from the CCUG.</title>
        <authorList>
            <person name="Tunovic T."/>
            <person name="Pineiro-Iglesias B."/>
            <person name="Unosson C."/>
            <person name="Inganas E."/>
            <person name="Ohlen M."/>
            <person name="Cardew S."/>
            <person name="Jensie-Markopoulos S."/>
            <person name="Salva-Serra F."/>
            <person name="Jaen-Luchoro D."/>
            <person name="Karlsson R."/>
            <person name="Svensson-Stadler L."/>
            <person name="Chun J."/>
            <person name="Moore E."/>
        </authorList>
    </citation>
    <scope>NUCLEOTIDE SEQUENCE [LARGE SCALE GENOMIC DNA]</scope>
    <source>
        <strain evidence="9 10">CCUG 30977</strain>
    </source>
</reference>
<keyword evidence="9" id="KW-0969">Cilium</keyword>
<comment type="subcellular location">
    <subcellularLocation>
        <location evidence="1">Bacterial flagellum basal body</location>
    </subcellularLocation>
    <subcellularLocation>
        <location evidence="2">Cell membrane</location>
    </subcellularLocation>
</comment>
<keyword evidence="5" id="KW-1133">Transmembrane helix</keyword>
<accession>A0A643F6Q4</accession>
<evidence type="ECO:0000256" key="2">
    <source>
        <dbReference type="ARBA" id="ARBA00004236"/>
    </source>
</evidence>
<comment type="caution">
    <text evidence="9">The sequence shown here is derived from an EMBL/GenBank/DDBJ whole genome shotgun (WGS) entry which is preliminary data.</text>
</comment>
<dbReference type="AlphaFoldDB" id="A0A643F6Q4"/>
<protein>
    <submittedName>
        <fullName evidence="9">Flagellar biosynthetic protein FliO</fullName>
    </submittedName>
</protein>
<evidence type="ECO:0000313" key="10">
    <source>
        <dbReference type="Proteomes" id="UP000430120"/>
    </source>
</evidence>
<evidence type="ECO:0000256" key="7">
    <source>
        <dbReference type="ARBA" id="ARBA00023143"/>
    </source>
</evidence>
<dbReference type="GO" id="GO:0009425">
    <property type="term" value="C:bacterial-type flagellum basal body"/>
    <property type="evidence" value="ECO:0007669"/>
    <property type="project" value="UniProtKB-SubCell"/>
</dbReference>
<keyword evidence="3" id="KW-1003">Cell membrane</keyword>
<keyword evidence="6" id="KW-0472">Membrane</keyword>
<keyword evidence="9" id="KW-0282">Flagellum</keyword>